<proteinExistence type="predicted"/>
<evidence type="ECO:0000313" key="2">
    <source>
        <dbReference type="EMBL" id="TKW00104.1"/>
    </source>
</evidence>
<feature type="region of interest" description="Disordered" evidence="1">
    <location>
        <begin position="75"/>
        <end position="110"/>
    </location>
</feature>
<organism evidence="2 3">
    <name type="scientific">Setaria viridis</name>
    <name type="common">Green bristlegrass</name>
    <name type="synonym">Setaria italica subsp. viridis</name>
    <dbReference type="NCBI Taxonomy" id="4556"/>
    <lineage>
        <taxon>Eukaryota</taxon>
        <taxon>Viridiplantae</taxon>
        <taxon>Streptophyta</taxon>
        <taxon>Embryophyta</taxon>
        <taxon>Tracheophyta</taxon>
        <taxon>Spermatophyta</taxon>
        <taxon>Magnoliopsida</taxon>
        <taxon>Liliopsida</taxon>
        <taxon>Poales</taxon>
        <taxon>Poaceae</taxon>
        <taxon>PACMAD clade</taxon>
        <taxon>Panicoideae</taxon>
        <taxon>Panicodae</taxon>
        <taxon>Paniceae</taxon>
        <taxon>Cenchrinae</taxon>
        <taxon>Setaria</taxon>
    </lineage>
</organism>
<keyword evidence="3" id="KW-1185">Reference proteome</keyword>
<evidence type="ECO:0000313" key="3">
    <source>
        <dbReference type="Proteomes" id="UP000298652"/>
    </source>
</evidence>
<name>A0A4U6TGC8_SETVI</name>
<dbReference type="Proteomes" id="UP000298652">
    <property type="component" value="Chromosome 8"/>
</dbReference>
<dbReference type="EMBL" id="CM016559">
    <property type="protein sequence ID" value="TKW00104.1"/>
    <property type="molecule type" value="Genomic_DNA"/>
</dbReference>
<dbReference type="Gramene" id="TKW00104">
    <property type="protein sequence ID" value="TKW00104"/>
    <property type="gene ID" value="SEVIR_8G086866v2"/>
</dbReference>
<feature type="compositionally biased region" description="Low complexity" evidence="1">
    <location>
        <begin position="42"/>
        <end position="55"/>
    </location>
</feature>
<evidence type="ECO:0000256" key="1">
    <source>
        <dbReference type="SAM" id="MobiDB-lite"/>
    </source>
</evidence>
<gene>
    <name evidence="2" type="ORF">SEVIR_8G086866v2</name>
</gene>
<sequence length="144" mass="15542">MGATRTEAPPRGRHAWCSPLPPIAAHRRRVVPIRPFLALISSASPSRTTSPSQTTIASNQAPLFPNLVRPNSSPWCTPSPIPHSHGAYSSSRIHFATSRPSSLTGRRPPRELLRRRAAARGDLPGACLLPIAGLAESAPWPKIR</sequence>
<protein>
    <submittedName>
        <fullName evidence="2">Uncharacterized protein</fullName>
    </submittedName>
</protein>
<dbReference type="AlphaFoldDB" id="A0A4U6TGC8"/>
<feature type="compositionally biased region" description="Polar residues" evidence="1">
    <location>
        <begin position="87"/>
        <end position="104"/>
    </location>
</feature>
<accession>A0A4U6TGC8</accession>
<reference evidence="2" key="1">
    <citation type="submission" date="2019-03" db="EMBL/GenBank/DDBJ databases">
        <title>WGS assembly of Setaria viridis.</title>
        <authorList>
            <person name="Huang P."/>
            <person name="Jenkins J."/>
            <person name="Grimwood J."/>
            <person name="Barry K."/>
            <person name="Healey A."/>
            <person name="Mamidi S."/>
            <person name="Sreedasyam A."/>
            <person name="Shu S."/>
            <person name="Feldman M."/>
            <person name="Wu J."/>
            <person name="Yu Y."/>
            <person name="Chen C."/>
            <person name="Johnson J."/>
            <person name="Rokhsar D."/>
            <person name="Baxter I."/>
            <person name="Schmutz J."/>
            <person name="Brutnell T."/>
            <person name="Kellogg E."/>
        </authorList>
    </citation>
    <scope>NUCLEOTIDE SEQUENCE [LARGE SCALE GENOMIC DNA]</scope>
</reference>
<feature type="region of interest" description="Disordered" evidence="1">
    <location>
        <begin position="42"/>
        <end position="63"/>
    </location>
</feature>